<organism evidence="2 3">
    <name type="scientific">Tetragonisca angustula</name>
    <dbReference type="NCBI Taxonomy" id="166442"/>
    <lineage>
        <taxon>Eukaryota</taxon>
        <taxon>Metazoa</taxon>
        <taxon>Ecdysozoa</taxon>
        <taxon>Arthropoda</taxon>
        <taxon>Hexapoda</taxon>
        <taxon>Insecta</taxon>
        <taxon>Pterygota</taxon>
        <taxon>Neoptera</taxon>
        <taxon>Endopterygota</taxon>
        <taxon>Hymenoptera</taxon>
        <taxon>Apocrita</taxon>
        <taxon>Aculeata</taxon>
        <taxon>Apoidea</taxon>
        <taxon>Anthophila</taxon>
        <taxon>Apidae</taxon>
        <taxon>Tetragonisca</taxon>
    </lineage>
</organism>
<evidence type="ECO:0000313" key="3">
    <source>
        <dbReference type="Proteomes" id="UP001432146"/>
    </source>
</evidence>
<protein>
    <submittedName>
        <fullName evidence="2">Uncharacterized protein</fullName>
    </submittedName>
</protein>
<feature type="region of interest" description="Disordered" evidence="1">
    <location>
        <begin position="93"/>
        <end position="168"/>
    </location>
</feature>
<feature type="compositionally biased region" description="Basic and acidic residues" evidence="1">
    <location>
        <begin position="115"/>
        <end position="139"/>
    </location>
</feature>
<dbReference type="Proteomes" id="UP001432146">
    <property type="component" value="Unassembled WGS sequence"/>
</dbReference>
<comment type="caution">
    <text evidence="2">The sequence shown here is derived from an EMBL/GenBank/DDBJ whole genome shotgun (WGS) entry which is preliminary data.</text>
</comment>
<proteinExistence type="predicted"/>
<evidence type="ECO:0000313" key="2">
    <source>
        <dbReference type="EMBL" id="KAK9309702.1"/>
    </source>
</evidence>
<feature type="compositionally biased region" description="Basic and acidic residues" evidence="1">
    <location>
        <begin position="94"/>
        <end position="106"/>
    </location>
</feature>
<sequence>MYLHPEFWQSQRPWVPETRGYQRAPECGIQSVAEEIKAELRGRLATPVTAAAQPATDIDVAGIGCLFKESFLDGPVPAVLPLCSRWRMGIDSAGQREKESCDGEKQRAKKTRPRARAEDETGARLGEGRRTKGEDEGPCKNKNKRNRDLEREWAGSVQRVPPIDRRGG</sequence>
<evidence type="ECO:0000256" key="1">
    <source>
        <dbReference type="SAM" id="MobiDB-lite"/>
    </source>
</evidence>
<gene>
    <name evidence="2" type="ORF">QLX08_000703</name>
</gene>
<accession>A0AAW1AKP6</accession>
<dbReference type="EMBL" id="JAWNGG020000009">
    <property type="protein sequence ID" value="KAK9309702.1"/>
    <property type="molecule type" value="Genomic_DNA"/>
</dbReference>
<dbReference type="AlphaFoldDB" id="A0AAW1AKP6"/>
<reference evidence="2 3" key="1">
    <citation type="submission" date="2024-05" db="EMBL/GenBank/DDBJ databases">
        <title>The nuclear and mitochondrial genome assemblies of Tetragonisca angustula (Apidae: Meliponini), a tiny yet remarkable pollinator in the Neotropics.</title>
        <authorList>
            <person name="Ferrari R."/>
            <person name="Ricardo P.C."/>
            <person name="Dias F.C."/>
            <person name="Araujo N.S."/>
            <person name="Soares D.O."/>
            <person name="Zhou Q.-S."/>
            <person name="Zhu C.-D."/>
            <person name="Coutinho L."/>
            <person name="Airas M.C."/>
            <person name="Batista T.M."/>
        </authorList>
    </citation>
    <scope>NUCLEOTIDE SEQUENCE [LARGE SCALE GENOMIC DNA]</scope>
    <source>
        <strain evidence="2">ASF017062</strain>
        <tissue evidence="2">Abdomen</tissue>
    </source>
</reference>
<name>A0AAW1AKP6_9HYME</name>
<keyword evidence="3" id="KW-1185">Reference proteome</keyword>